<proteinExistence type="predicted"/>
<evidence type="ECO:0000259" key="1">
    <source>
        <dbReference type="Pfam" id="PF19834"/>
    </source>
</evidence>
<reference evidence="3" key="1">
    <citation type="submission" date="2016-10" db="EMBL/GenBank/DDBJ databases">
        <authorList>
            <person name="Varghese N."/>
            <person name="Submissions S."/>
        </authorList>
    </citation>
    <scope>NUCLEOTIDE SEQUENCE [LARGE SCALE GENOMIC DNA]</scope>
    <source>
        <strain evidence="3">DSM 18579</strain>
    </source>
</reference>
<dbReference type="AlphaFoldDB" id="A0A1I0BJ34"/>
<gene>
    <name evidence="2" type="ORF">SAMN02583745_01268</name>
</gene>
<evidence type="ECO:0000313" key="3">
    <source>
        <dbReference type="Proteomes" id="UP000242642"/>
    </source>
</evidence>
<name>A0A1I0BJ34_9GAMM</name>
<feature type="domain" description="DUF6314" evidence="1">
    <location>
        <begin position="12"/>
        <end position="167"/>
    </location>
</feature>
<evidence type="ECO:0000313" key="2">
    <source>
        <dbReference type="EMBL" id="SET06645.1"/>
    </source>
</evidence>
<dbReference type="RefSeq" id="WP_093318727.1">
    <property type="nucleotide sequence ID" value="NZ_FOHV01000008.1"/>
</dbReference>
<dbReference type="InterPro" id="IPR045632">
    <property type="entry name" value="DUF6314"/>
</dbReference>
<protein>
    <recommendedName>
        <fullName evidence="1">DUF6314 domain-containing protein</fullName>
    </recommendedName>
</protein>
<organism evidence="2 3">
    <name type="scientific">Thorsellia anophelis DSM 18579</name>
    <dbReference type="NCBI Taxonomy" id="1123402"/>
    <lineage>
        <taxon>Bacteria</taxon>
        <taxon>Pseudomonadati</taxon>
        <taxon>Pseudomonadota</taxon>
        <taxon>Gammaproteobacteria</taxon>
        <taxon>Enterobacterales</taxon>
        <taxon>Thorselliaceae</taxon>
        <taxon>Thorsellia</taxon>
    </lineage>
</organism>
<sequence length="248" mass="28859">MRNDFKFNINSLNGDWNIIRIILDKLSRPTQNTKLFIDSKNEHSEFSYIRILSGKGSFAKMTPDSDVNEFSLFYEEHLKYLDIALKANQTYIYRLTDTRLFIDFPNNRFNGTHQSNPLVNLDEQATLNHYNLTSKQFCSFDLCALNDLPKTNAKRHICGNDNYDITLYNQITQNLFVTLNAALDHYHNANINQLSSQALEKLSCYRGDLCALFDKKDRSFDCFVKQAEVKGPTKEYTTYTIFYKLNGM</sequence>
<dbReference type="Pfam" id="PF19834">
    <property type="entry name" value="DUF6314"/>
    <property type="match status" value="1"/>
</dbReference>
<dbReference type="Proteomes" id="UP000242642">
    <property type="component" value="Unassembled WGS sequence"/>
</dbReference>
<accession>A0A1I0BJ34</accession>
<dbReference type="EMBL" id="FOHV01000008">
    <property type="protein sequence ID" value="SET06645.1"/>
    <property type="molecule type" value="Genomic_DNA"/>
</dbReference>
<dbReference type="STRING" id="1123402.SAMN02583745_01268"/>
<keyword evidence="3" id="KW-1185">Reference proteome</keyword>